<reference evidence="1 2" key="1">
    <citation type="submission" date="2019-10" db="EMBL/GenBank/DDBJ databases">
        <authorList>
            <person name="Blom J."/>
        </authorList>
    </citation>
    <scope>NUCLEOTIDE SEQUENCE [LARGE SCALE GENOMIC DNA]</scope>
    <source>
        <strain evidence="1 2">ES3154-GLU</strain>
    </source>
</reference>
<name>A0A6I8M7W2_9FUSO</name>
<dbReference type="AlphaFoldDB" id="A0A6I8M7W2"/>
<evidence type="ECO:0000313" key="1">
    <source>
        <dbReference type="EMBL" id="VWL89635.1"/>
    </source>
</evidence>
<sequence>MYKGYKIYEVKDEKGNIKYATDDFKLFEDISELERHIDFLLGKEYNIEEYYNILHKVEDYELFDFKLNNEYIKNKILKENIDVIRNIFIKNNLSEISLKLTNYLYCDNTTINDKKIEYYSVKYNDNIYYLLVNEEGDILGYEFDNYFGIRKELNEFISLRINDK</sequence>
<dbReference type="EMBL" id="CABWIB010000002">
    <property type="protein sequence ID" value="VWL89635.1"/>
    <property type="molecule type" value="Genomic_DNA"/>
</dbReference>
<dbReference type="Proteomes" id="UP000419017">
    <property type="component" value="Unassembled WGS sequence"/>
</dbReference>
<organism evidence="1 2">
    <name type="scientific">Oceanivirga miroungae</name>
    <dbReference type="NCBI Taxonomy" id="1130046"/>
    <lineage>
        <taxon>Bacteria</taxon>
        <taxon>Fusobacteriati</taxon>
        <taxon>Fusobacteriota</taxon>
        <taxon>Fusobacteriia</taxon>
        <taxon>Fusobacteriales</taxon>
        <taxon>Leptotrichiaceae</taxon>
        <taxon>Oceanivirga</taxon>
    </lineage>
</organism>
<accession>A0A6I8M7W2</accession>
<dbReference type="RefSeq" id="WP_156683972.1">
    <property type="nucleotide sequence ID" value="NZ_CABWIB010000002.1"/>
</dbReference>
<gene>
    <name evidence="1" type="ORF">OMES3154_01283</name>
</gene>
<protein>
    <submittedName>
        <fullName evidence="1">Uncharacterized protein</fullName>
    </submittedName>
</protein>
<keyword evidence="2" id="KW-1185">Reference proteome</keyword>
<proteinExistence type="predicted"/>
<evidence type="ECO:0000313" key="2">
    <source>
        <dbReference type="Proteomes" id="UP000419017"/>
    </source>
</evidence>